<keyword evidence="14" id="KW-1133">Transmembrane helix</keyword>
<sequence>MRYSSPVPLQPVEYKDIDEREEEARLDELHELDKLHPFPESPPSTILPNSQRTLLTCPTHDSHHYTQTPDPTTQIKVGHANQPRRSHSLKYKPPVHTKRVLFFGTAALIGLAYMIVFLATQGTRYGHTLKINVILMISDGFGPASEGFARSFVQHLQNLTVEEQAQFSRWTFPESKPPRPLKQPAGPSKDQFGALPLDPLLIGSSRTRSSDSLITDSAAGATAFSCALKTYNGAIAVEPVNQKPCGTVLEAAKHRGYLTGLVATSRITHATPASFYAHVINRDMEPKIATFLTGEGPLGQNVDLAFGGGRRFFLPSSLLGSSRPDDKDLLATAKSKYGFTVLNSTQDFEKAWDPQSGKSMLKTPILGLFNDNHMNYEIDRISLEGTEKREPSLRNMSLAALQTLSREAKDKSAHGFFLMIEGSRIGTSPFPPSPQNTMANKYIFLCRHGCPFERSSGPSVRYSGLSGNDQDGQKLEANKAGWPTLMISVSDHETGGLALGRQLTEKYPVYAWYPEVLANATHSTAWLAKKISLSVRPSQPIHRQFIIDEILKDGLGIVDASQEEIDRLVSLAARQNVNDVPSPSVTLCFFLILPCSFTHPPISLCQVSRRAQVGWSTHGHSGVDVNLYSYPPDLTKELFGNRENTEIGQFIVDTMDIDLDIVTRDLNRLAKSWHVTDVKHNPNMNHFHLKHYSVRLSCYYITPYIANLLL</sequence>
<dbReference type="OrthoDB" id="5818554at2759"/>
<accession>A0A0L6UU00</accession>
<dbReference type="InterPro" id="IPR017850">
    <property type="entry name" value="Alkaline_phosphatase_core_sf"/>
</dbReference>
<feature type="region of interest" description="Disordered" evidence="13">
    <location>
        <begin position="171"/>
        <end position="193"/>
    </location>
</feature>
<feature type="binding site" evidence="10">
    <location>
        <position position="271"/>
    </location>
    <ligand>
        <name>Mg(2+)</name>
        <dbReference type="ChEBI" id="CHEBI:18420"/>
    </ligand>
</feature>
<reference evidence="15 16" key="1">
    <citation type="submission" date="2015-08" db="EMBL/GenBank/DDBJ databases">
        <title>Next Generation Sequencing and Analysis of the Genome of Puccinia sorghi L Schw, the Causal Agent of Maize Common Rust.</title>
        <authorList>
            <person name="Rochi L."/>
            <person name="Burguener G."/>
            <person name="Darino M."/>
            <person name="Turjanski A."/>
            <person name="Kreff E."/>
            <person name="Dieguez M.J."/>
            <person name="Sacco F."/>
        </authorList>
    </citation>
    <scope>NUCLEOTIDE SEQUENCE [LARGE SCALE GENOMIC DNA]</scope>
    <source>
        <strain evidence="15 16">RO10H11247</strain>
    </source>
</reference>
<evidence type="ECO:0000256" key="9">
    <source>
        <dbReference type="PIRSR" id="PIRSR601952-1"/>
    </source>
</evidence>
<evidence type="ECO:0000256" key="14">
    <source>
        <dbReference type="SAM" id="Phobius"/>
    </source>
</evidence>
<evidence type="ECO:0000313" key="16">
    <source>
        <dbReference type="Proteomes" id="UP000037035"/>
    </source>
</evidence>
<comment type="caution">
    <text evidence="15">The sequence shown here is derived from an EMBL/GenBank/DDBJ whole genome shotgun (WGS) entry which is preliminary data.</text>
</comment>
<evidence type="ECO:0000256" key="5">
    <source>
        <dbReference type="ARBA" id="ARBA00022723"/>
    </source>
</evidence>
<evidence type="ECO:0000256" key="12">
    <source>
        <dbReference type="RuleBase" id="RU003947"/>
    </source>
</evidence>
<evidence type="ECO:0000256" key="4">
    <source>
        <dbReference type="ARBA" id="ARBA00022553"/>
    </source>
</evidence>
<keyword evidence="6 12" id="KW-0378">Hydrolase</keyword>
<comment type="similarity">
    <text evidence="2 11">Belongs to the alkaline phosphatase family.</text>
</comment>
<gene>
    <name evidence="15" type="ORF">VP01_372g4</name>
</gene>
<evidence type="ECO:0000256" key="2">
    <source>
        <dbReference type="ARBA" id="ARBA00005984"/>
    </source>
</evidence>
<dbReference type="InterPro" id="IPR018299">
    <property type="entry name" value="Alkaline_phosphatase_AS"/>
</dbReference>
<comment type="cofactor">
    <cofactor evidence="1">
        <name>Zn(2+)</name>
        <dbReference type="ChEBI" id="CHEBI:29105"/>
    </cofactor>
</comment>
<evidence type="ECO:0000256" key="7">
    <source>
        <dbReference type="ARBA" id="ARBA00022833"/>
    </source>
</evidence>
<dbReference type="GO" id="GO:0046872">
    <property type="term" value="F:metal ion binding"/>
    <property type="evidence" value="ECO:0007669"/>
    <property type="project" value="UniProtKB-KW"/>
</dbReference>
<keyword evidence="14" id="KW-0812">Transmembrane</keyword>
<keyword evidence="14" id="KW-0472">Membrane</keyword>
<dbReference type="EC" id="3.1.3.1" evidence="3 12"/>
<evidence type="ECO:0000256" key="10">
    <source>
        <dbReference type="PIRSR" id="PIRSR601952-2"/>
    </source>
</evidence>
<comment type="catalytic activity">
    <reaction evidence="12">
        <text>a phosphate monoester + H2O = an alcohol + phosphate</text>
        <dbReference type="Rhea" id="RHEA:15017"/>
        <dbReference type="ChEBI" id="CHEBI:15377"/>
        <dbReference type="ChEBI" id="CHEBI:30879"/>
        <dbReference type="ChEBI" id="CHEBI:43474"/>
        <dbReference type="ChEBI" id="CHEBI:67140"/>
        <dbReference type="EC" id="3.1.3.1"/>
    </reaction>
</comment>
<evidence type="ECO:0000256" key="6">
    <source>
        <dbReference type="ARBA" id="ARBA00022801"/>
    </source>
</evidence>
<keyword evidence="5 10" id="KW-0479">Metal-binding</keyword>
<protein>
    <recommendedName>
        <fullName evidence="3 12">Alkaline phosphatase</fullName>
        <ecNumber evidence="3 12">3.1.3.1</ecNumber>
    </recommendedName>
</protein>
<proteinExistence type="inferred from homology"/>
<evidence type="ECO:0000256" key="3">
    <source>
        <dbReference type="ARBA" id="ARBA00012647"/>
    </source>
</evidence>
<dbReference type="PRINTS" id="PR00113">
    <property type="entry name" value="ALKPHPHTASE"/>
</dbReference>
<dbReference type="Gene3D" id="3.40.720.10">
    <property type="entry name" value="Alkaline Phosphatase, subunit A"/>
    <property type="match status" value="1"/>
</dbReference>
<feature type="binding site" evidence="10">
    <location>
        <position position="269"/>
    </location>
    <ligand>
        <name>Mg(2+)</name>
        <dbReference type="ChEBI" id="CHEBI:18420"/>
    </ligand>
</feature>
<dbReference type="PANTHER" id="PTHR11596">
    <property type="entry name" value="ALKALINE PHOSPHATASE"/>
    <property type="match status" value="1"/>
</dbReference>
<dbReference type="GO" id="GO:0004035">
    <property type="term" value="F:alkaline phosphatase activity"/>
    <property type="evidence" value="ECO:0007669"/>
    <property type="project" value="UniProtKB-EC"/>
</dbReference>
<dbReference type="VEuPathDB" id="FungiDB:VP01_372g4"/>
<dbReference type="Proteomes" id="UP000037035">
    <property type="component" value="Unassembled WGS sequence"/>
</dbReference>
<evidence type="ECO:0000256" key="1">
    <source>
        <dbReference type="ARBA" id="ARBA00001947"/>
    </source>
</evidence>
<feature type="transmembrane region" description="Helical" evidence="14">
    <location>
        <begin position="100"/>
        <end position="120"/>
    </location>
</feature>
<keyword evidence="16" id="KW-1185">Reference proteome</keyword>
<dbReference type="InterPro" id="IPR001952">
    <property type="entry name" value="Alkaline_phosphatase"/>
</dbReference>
<dbReference type="AlphaFoldDB" id="A0A0L6UU00"/>
<dbReference type="STRING" id="27349.A0A0L6UU00"/>
<dbReference type="CDD" id="cd16012">
    <property type="entry name" value="ALP"/>
    <property type="match status" value="1"/>
</dbReference>
<organism evidence="15 16">
    <name type="scientific">Puccinia sorghi</name>
    <dbReference type="NCBI Taxonomy" id="27349"/>
    <lineage>
        <taxon>Eukaryota</taxon>
        <taxon>Fungi</taxon>
        <taxon>Dikarya</taxon>
        <taxon>Basidiomycota</taxon>
        <taxon>Pucciniomycotina</taxon>
        <taxon>Pucciniomycetes</taxon>
        <taxon>Pucciniales</taxon>
        <taxon>Pucciniaceae</taxon>
        <taxon>Puccinia</taxon>
    </lineage>
</organism>
<keyword evidence="7 12" id="KW-0862">Zinc</keyword>
<dbReference type="GO" id="GO:0000329">
    <property type="term" value="C:fungal-type vacuole membrane"/>
    <property type="evidence" value="ECO:0007669"/>
    <property type="project" value="TreeGrafter"/>
</dbReference>
<name>A0A0L6UU00_9BASI</name>
<dbReference type="PROSITE" id="PS00123">
    <property type="entry name" value="ALKALINE_PHOSPHATASE"/>
    <property type="match status" value="1"/>
</dbReference>
<evidence type="ECO:0000313" key="15">
    <source>
        <dbReference type="EMBL" id="KNZ52016.1"/>
    </source>
</evidence>
<dbReference type="EMBL" id="LAVV01008757">
    <property type="protein sequence ID" value="KNZ52016.1"/>
    <property type="molecule type" value="Genomic_DNA"/>
</dbReference>
<comment type="cofactor">
    <cofactor evidence="10">
        <name>Mg(2+)</name>
        <dbReference type="ChEBI" id="CHEBI:18420"/>
    </cofactor>
    <text evidence="10">Binds 1 Mg(2+) ion.</text>
</comment>
<dbReference type="PANTHER" id="PTHR11596:SF5">
    <property type="entry name" value="ALKALINE PHOSPHATASE"/>
    <property type="match status" value="1"/>
</dbReference>
<dbReference type="SUPFAM" id="SSF53649">
    <property type="entry name" value="Alkaline phosphatase-like"/>
    <property type="match status" value="1"/>
</dbReference>
<feature type="binding site" evidence="10">
    <location>
        <position position="421"/>
    </location>
    <ligand>
        <name>Mg(2+)</name>
        <dbReference type="ChEBI" id="CHEBI:18420"/>
    </ligand>
</feature>
<keyword evidence="4" id="KW-0597">Phosphoprotein</keyword>
<evidence type="ECO:0000256" key="13">
    <source>
        <dbReference type="SAM" id="MobiDB-lite"/>
    </source>
</evidence>
<evidence type="ECO:0000256" key="11">
    <source>
        <dbReference type="RuleBase" id="RU003946"/>
    </source>
</evidence>
<dbReference type="Pfam" id="PF00245">
    <property type="entry name" value="Alk_phosphatase"/>
    <property type="match status" value="2"/>
</dbReference>
<evidence type="ECO:0000256" key="8">
    <source>
        <dbReference type="ARBA" id="ARBA00022842"/>
    </source>
</evidence>
<dbReference type="SMART" id="SM00098">
    <property type="entry name" value="alkPPc"/>
    <property type="match status" value="1"/>
</dbReference>
<keyword evidence="8 10" id="KW-0460">Magnesium</keyword>
<feature type="active site" description="Phosphoserine intermediate" evidence="9">
    <location>
        <position position="217"/>
    </location>
</feature>